<evidence type="ECO:0000256" key="2">
    <source>
        <dbReference type="ARBA" id="ARBA00022448"/>
    </source>
</evidence>
<comment type="similarity">
    <text evidence="1">Belongs to the bacterial solute-binding protein 1 family.</text>
</comment>
<dbReference type="PROSITE" id="PS51257">
    <property type="entry name" value="PROKAR_LIPOPROTEIN"/>
    <property type="match status" value="1"/>
</dbReference>
<dbReference type="SUPFAM" id="SSF53850">
    <property type="entry name" value="Periplasmic binding protein-like II"/>
    <property type="match status" value="1"/>
</dbReference>
<dbReference type="Proteomes" id="UP000615455">
    <property type="component" value="Unassembled WGS sequence"/>
</dbReference>
<dbReference type="InterPro" id="IPR006059">
    <property type="entry name" value="SBP"/>
</dbReference>
<feature type="region of interest" description="Disordered" evidence="3">
    <location>
        <begin position="30"/>
        <end position="53"/>
    </location>
</feature>
<gene>
    <name evidence="5" type="ORF">GCM10008018_42440</name>
</gene>
<feature type="signal peptide" evidence="4">
    <location>
        <begin position="1"/>
        <end position="24"/>
    </location>
</feature>
<organism evidence="5 6">
    <name type="scientific">Paenibacillus marchantiophytorum</name>
    <dbReference type="NCBI Taxonomy" id="1619310"/>
    <lineage>
        <taxon>Bacteria</taxon>
        <taxon>Bacillati</taxon>
        <taxon>Bacillota</taxon>
        <taxon>Bacilli</taxon>
        <taxon>Bacillales</taxon>
        <taxon>Paenibacillaceae</taxon>
        <taxon>Paenibacillus</taxon>
    </lineage>
</organism>
<evidence type="ECO:0000313" key="6">
    <source>
        <dbReference type="Proteomes" id="UP000615455"/>
    </source>
</evidence>
<evidence type="ECO:0000256" key="3">
    <source>
        <dbReference type="SAM" id="MobiDB-lite"/>
    </source>
</evidence>
<protein>
    <recommendedName>
        <fullName evidence="7">Carbohydrate ABC transporter substrate-binding protein</fullName>
    </recommendedName>
</protein>
<evidence type="ECO:0008006" key="7">
    <source>
        <dbReference type="Google" id="ProtNLM"/>
    </source>
</evidence>
<accession>A0ABQ1EX95</accession>
<evidence type="ECO:0000256" key="1">
    <source>
        <dbReference type="ARBA" id="ARBA00008520"/>
    </source>
</evidence>
<dbReference type="PANTHER" id="PTHR43649:SF29">
    <property type="entry name" value="OSMOPROTECTIVE COMPOUNDS-BINDING PROTEIN GGTB"/>
    <property type="match status" value="1"/>
</dbReference>
<feature type="compositionally biased region" description="Low complexity" evidence="3">
    <location>
        <begin position="30"/>
        <end position="46"/>
    </location>
</feature>
<feature type="chain" id="PRO_5045472618" description="Carbohydrate ABC transporter substrate-binding protein" evidence="4">
    <location>
        <begin position="25"/>
        <end position="442"/>
    </location>
</feature>
<dbReference type="InterPro" id="IPR050490">
    <property type="entry name" value="Bact_solute-bd_prot1"/>
</dbReference>
<name>A0ABQ1EX95_9BACL</name>
<dbReference type="Pfam" id="PF01547">
    <property type="entry name" value="SBP_bac_1"/>
    <property type="match status" value="1"/>
</dbReference>
<reference evidence="6" key="1">
    <citation type="journal article" date="2019" name="Int. J. Syst. Evol. Microbiol.">
        <title>The Global Catalogue of Microorganisms (GCM) 10K type strain sequencing project: providing services to taxonomists for standard genome sequencing and annotation.</title>
        <authorList>
            <consortium name="The Broad Institute Genomics Platform"/>
            <consortium name="The Broad Institute Genome Sequencing Center for Infectious Disease"/>
            <person name="Wu L."/>
            <person name="Ma J."/>
        </authorList>
    </citation>
    <scope>NUCLEOTIDE SEQUENCE [LARGE SCALE GENOMIC DNA]</scope>
    <source>
        <strain evidence="6">CGMCC 1.15043</strain>
    </source>
</reference>
<keyword evidence="6" id="KW-1185">Reference proteome</keyword>
<evidence type="ECO:0000313" key="5">
    <source>
        <dbReference type="EMBL" id="GFZ91638.1"/>
    </source>
</evidence>
<proteinExistence type="inferred from homology"/>
<dbReference type="PANTHER" id="PTHR43649">
    <property type="entry name" value="ARABINOSE-BINDING PROTEIN-RELATED"/>
    <property type="match status" value="1"/>
</dbReference>
<dbReference type="RefSeq" id="WP_189014776.1">
    <property type="nucleotide sequence ID" value="NZ_BMHE01000024.1"/>
</dbReference>
<comment type="caution">
    <text evidence="5">The sequence shown here is derived from an EMBL/GenBank/DDBJ whole genome shotgun (WGS) entry which is preliminary data.</text>
</comment>
<keyword evidence="4" id="KW-0732">Signal</keyword>
<evidence type="ECO:0000256" key="4">
    <source>
        <dbReference type="SAM" id="SignalP"/>
    </source>
</evidence>
<dbReference type="Gene3D" id="3.40.190.10">
    <property type="entry name" value="Periplasmic binding protein-like II"/>
    <property type="match status" value="2"/>
</dbReference>
<keyword evidence="2" id="KW-0813">Transport</keyword>
<sequence>MKQTNKFKTISGMLTILALVGVLAGCGTSSSTTTETTKPAEATKSADPTKAPAKGVTIKVASSAGWTRDIDKKLAEQFKTETGNTIEFVISPDDQYTNVLKAKFATGEGPDIYLTSSGVAMNEYLPDQHALDLSNEPWVSRYTDWAKAGTTRNGKVIALNTWSVDGWGLLYNTALFEQAGVQVPTNYQEFLKVCEMLKAKGITPIYEPGKAEWHQETWLNTLGAMIAKKTPGIYEQFNTNKAKFADQKELETGLTQMKEIADKGYYGKDFMSQTWENSVDAMGSGKYAMMLTYSTFQNEVIAKFPNSKADTWKMFPVPLSDNKSWATSSGGIVRSINKDSKVIDAAKAYFNFLVKADNIKVYYAGRPDLGPTSFKDVEGKSTLAYSSVMANAKDGAGLDFEGGVQFFNQSTIGKAVQDLYLGGKTPKQVLESIDADRAKMFK</sequence>
<dbReference type="EMBL" id="BMHE01000024">
    <property type="protein sequence ID" value="GFZ91638.1"/>
    <property type="molecule type" value="Genomic_DNA"/>
</dbReference>